<dbReference type="Pfam" id="PF02036">
    <property type="entry name" value="SCP2"/>
    <property type="match status" value="1"/>
</dbReference>
<accession>A0A8J7MAB5</accession>
<dbReference type="GO" id="GO:0016491">
    <property type="term" value="F:oxidoreductase activity"/>
    <property type="evidence" value="ECO:0007669"/>
    <property type="project" value="UniProtKB-KW"/>
</dbReference>
<evidence type="ECO:0000256" key="3">
    <source>
        <dbReference type="ARBA" id="ARBA00023002"/>
    </source>
</evidence>
<evidence type="ECO:0000256" key="2">
    <source>
        <dbReference type="ARBA" id="ARBA00022857"/>
    </source>
</evidence>
<dbReference type="EMBL" id="JAEHHL010000015">
    <property type="protein sequence ID" value="MBK0401151.1"/>
    <property type="molecule type" value="Genomic_DNA"/>
</dbReference>
<evidence type="ECO:0000256" key="1">
    <source>
        <dbReference type="ARBA" id="ARBA00006484"/>
    </source>
</evidence>
<evidence type="ECO:0000313" key="6">
    <source>
        <dbReference type="Proteomes" id="UP000655420"/>
    </source>
</evidence>
<reference evidence="5" key="1">
    <citation type="submission" date="2020-12" db="EMBL/GenBank/DDBJ databases">
        <title>Bacterial taxonomy.</title>
        <authorList>
            <person name="Pan X."/>
        </authorList>
    </citation>
    <scope>NUCLEOTIDE SEQUENCE</scope>
    <source>
        <strain evidence="5">M0105</strain>
    </source>
</reference>
<evidence type="ECO:0000259" key="4">
    <source>
        <dbReference type="Pfam" id="PF02036"/>
    </source>
</evidence>
<proteinExistence type="inferred from homology"/>
<keyword evidence="6" id="KW-1185">Reference proteome</keyword>
<dbReference type="InterPro" id="IPR003033">
    <property type="entry name" value="SCP2_sterol-bd_dom"/>
</dbReference>
<dbReference type="AlphaFoldDB" id="A0A8J7MAB5"/>
<sequence>MSKDIDAAAEALREKFAASDFSGSVKFEVEGEGVILVRDGEVSTSDGDADVTISASLDTFRAMFEGDLSPTSAYMTGKIRIDGDMGAAMKLSQIL</sequence>
<evidence type="ECO:0000313" key="5">
    <source>
        <dbReference type="EMBL" id="MBK0401151.1"/>
    </source>
</evidence>
<gene>
    <name evidence="5" type="ORF">H0I76_18285</name>
</gene>
<dbReference type="RefSeq" id="WP_200613343.1">
    <property type="nucleotide sequence ID" value="NZ_JAEHHL010000015.1"/>
</dbReference>
<name>A0A8J7MAB5_9RHOB</name>
<dbReference type="SUPFAM" id="SSF55718">
    <property type="entry name" value="SCP-like"/>
    <property type="match status" value="1"/>
</dbReference>
<dbReference type="Gene3D" id="3.30.1050.10">
    <property type="entry name" value="SCP2 sterol-binding domain"/>
    <property type="match status" value="1"/>
</dbReference>
<dbReference type="InterPro" id="IPR036527">
    <property type="entry name" value="SCP2_sterol-bd_dom_sf"/>
</dbReference>
<dbReference type="InterPro" id="IPR051935">
    <property type="entry name" value="HSDL2"/>
</dbReference>
<comment type="similarity">
    <text evidence="1">Belongs to the short-chain dehydrogenases/reductases (SDR) family.</text>
</comment>
<feature type="domain" description="SCP2" evidence="4">
    <location>
        <begin position="17"/>
        <end position="95"/>
    </location>
</feature>
<comment type="caution">
    <text evidence="5">The sequence shown here is derived from an EMBL/GenBank/DDBJ whole genome shotgun (WGS) entry which is preliminary data.</text>
</comment>
<protein>
    <submittedName>
        <fullName evidence="5">SCP2 sterol-binding domain-containing protein</fullName>
    </submittedName>
</protein>
<organism evidence="5 6">
    <name type="scientific">Thermohalobaculum xanthum</name>
    <dbReference type="NCBI Taxonomy" id="2753746"/>
    <lineage>
        <taxon>Bacteria</taxon>
        <taxon>Pseudomonadati</taxon>
        <taxon>Pseudomonadota</taxon>
        <taxon>Alphaproteobacteria</taxon>
        <taxon>Rhodobacterales</taxon>
        <taxon>Paracoccaceae</taxon>
        <taxon>Thermohalobaculum</taxon>
    </lineage>
</organism>
<dbReference type="Proteomes" id="UP000655420">
    <property type="component" value="Unassembled WGS sequence"/>
</dbReference>
<keyword evidence="3" id="KW-0560">Oxidoreductase</keyword>
<keyword evidence="2" id="KW-0521">NADP</keyword>
<dbReference type="PANTHER" id="PTHR42808:SF3">
    <property type="entry name" value="HYDROXYSTEROID DEHYDROGENASE-LIKE PROTEIN 2"/>
    <property type="match status" value="1"/>
</dbReference>
<dbReference type="PANTHER" id="PTHR42808">
    <property type="entry name" value="HYDROXYSTEROID DEHYDROGENASE-LIKE PROTEIN 2"/>
    <property type="match status" value="1"/>
</dbReference>